<evidence type="ECO:0000256" key="1">
    <source>
        <dbReference type="SAM" id="MobiDB-lite"/>
    </source>
</evidence>
<proteinExistence type="predicted"/>
<sequence length="139" mass="15296">MAASAEAEEAWATATATAKAETEAEASGGEVPAVGEQLQVVALKKARKERICTAKERISRMPPCAAGKRSSIYRGVTRTGTDGQAGMKLTFGIKVLGTRIKIRKESKVSYLFFSSIKRFAQQVFILDSYWDIICFFFLF</sequence>
<gene>
    <name evidence="2" type="ORF">AXF42_Ash012176</name>
</gene>
<name>A0A2I0B477_9ASPA</name>
<dbReference type="STRING" id="1088818.A0A2I0B477"/>
<dbReference type="AlphaFoldDB" id="A0A2I0B477"/>
<feature type="compositionally biased region" description="Low complexity" evidence="1">
    <location>
        <begin position="1"/>
        <end position="19"/>
    </location>
</feature>
<protein>
    <submittedName>
        <fullName evidence="2">AP2-like ethylene-responsive transcription factor</fullName>
    </submittedName>
</protein>
<evidence type="ECO:0000313" key="2">
    <source>
        <dbReference type="EMBL" id="PKA62590.1"/>
    </source>
</evidence>
<accession>A0A2I0B477</accession>
<reference evidence="2 3" key="1">
    <citation type="journal article" date="2017" name="Nature">
        <title>The Apostasia genome and the evolution of orchids.</title>
        <authorList>
            <person name="Zhang G.Q."/>
            <person name="Liu K.W."/>
            <person name="Li Z."/>
            <person name="Lohaus R."/>
            <person name="Hsiao Y.Y."/>
            <person name="Niu S.C."/>
            <person name="Wang J.Y."/>
            <person name="Lin Y.C."/>
            <person name="Xu Q."/>
            <person name="Chen L.J."/>
            <person name="Yoshida K."/>
            <person name="Fujiwara S."/>
            <person name="Wang Z.W."/>
            <person name="Zhang Y.Q."/>
            <person name="Mitsuda N."/>
            <person name="Wang M."/>
            <person name="Liu G.H."/>
            <person name="Pecoraro L."/>
            <person name="Huang H.X."/>
            <person name="Xiao X.J."/>
            <person name="Lin M."/>
            <person name="Wu X.Y."/>
            <person name="Wu W.L."/>
            <person name="Chen Y.Y."/>
            <person name="Chang S.B."/>
            <person name="Sakamoto S."/>
            <person name="Ohme-Takagi M."/>
            <person name="Yagi M."/>
            <person name="Zeng S.J."/>
            <person name="Shen C.Y."/>
            <person name="Yeh C.M."/>
            <person name="Luo Y.B."/>
            <person name="Tsai W.C."/>
            <person name="Van de Peer Y."/>
            <person name="Liu Z.J."/>
        </authorList>
    </citation>
    <scope>NUCLEOTIDE SEQUENCE [LARGE SCALE GENOMIC DNA]</scope>
    <source>
        <strain evidence="3">cv. Shenzhen</strain>
        <tissue evidence="2">Stem</tissue>
    </source>
</reference>
<keyword evidence="3" id="KW-1185">Reference proteome</keyword>
<dbReference type="OrthoDB" id="207175at2759"/>
<organism evidence="2 3">
    <name type="scientific">Apostasia shenzhenica</name>
    <dbReference type="NCBI Taxonomy" id="1088818"/>
    <lineage>
        <taxon>Eukaryota</taxon>
        <taxon>Viridiplantae</taxon>
        <taxon>Streptophyta</taxon>
        <taxon>Embryophyta</taxon>
        <taxon>Tracheophyta</taxon>
        <taxon>Spermatophyta</taxon>
        <taxon>Magnoliopsida</taxon>
        <taxon>Liliopsida</taxon>
        <taxon>Asparagales</taxon>
        <taxon>Orchidaceae</taxon>
        <taxon>Apostasioideae</taxon>
        <taxon>Apostasia</taxon>
    </lineage>
</organism>
<evidence type="ECO:0000313" key="3">
    <source>
        <dbReference type="Proteomes" id="UP000236161"/>
    </source>
</evidence>
<feature type="region of interest" description="Disordered" evidence="1">
    <location>
        <begin position="1"/>
        <end position="31"/>
    </location>
</feature>
<dbReference type="EMBL" id="KZ451916">
    <property type="protein sequence ID" value="PKA62590.1"/>
    <property type="molecule type" value="Genomic_DNA"/>
</dbReference>
<dbReference type="Proteomes" id="UP000236161">
    <property type="component" value="Unassembled WGS sequence"/>
</dbReference>